<evidence type="ECO:0000256" key="2">
    <source>
        <dbReference type="ARBA" id="ARBA00022803"/>
    </source>
</evidence>
<keyword evidence="1" id="KW-0677">Repeat</keyword>
<feature type="repeat" description="TPR" evidence="3">
    <location>
        <begin position="609"/>
        <end position="642"/>
    </location>
</feature>
<dbReference type="InterPro" id="IPR027417">
    <property type="entry name" value="P-loop_NTPase"/>
</dbReference>
<dbReference type="Pfam" id="PF00515">
    <property type="entry name" value="TPR_1"/>
    <property type="match status" value="3"/>
</dbReference>
<dbReference type="InterPro" id="IPR011990">
    <property type="entry name" value="TPR-like_helical_dom_sf"/>
</dbReference>
<dbReference type="SUPFAM" id="SSF52540">
    <property type="entry name" value="P-loop containing nucleoside triphosphate hydrolases"/>
    <property type="match status" value="1"/>
</dbReference>
<evidence type="ECO:0000256" key="3">
    <source>
        <dbReference type="PROSITE-ProRule" id="PRU00339"/>
    </source>
</evidence>
<reference evidence="4" key="1">
    <citation type="submission" date="2021-05" db="EMBL/GenBank/DDBJ databases">
        <authorList>
            <person name="Pietrasiak N."/>
            <person name="Ward R."/>
            <person name="Stajich J.E."/>
            <person name="Kurbessoian T."/>
        </authorList>
    </citation>
    <scope>NUCLEOTIDE SEQUENCE</scope>
    <source>
        <strain evidence="4">GSE-NOS-MK-12-04C</strain>
    </source>
</reference>
<dbReference type="PANTHER" id="PTHR44858">
    <property type="entry name" value="TETRATRICOPEPTIDE REPEAT PROTEIN 6"/>
    <property type="match status" value="1"/>
</dbReference>
<feature type="repeat" description="TPR" evidence="3">
    <location>
        <begin position="541"/>
        <end position="574"/>
    </location>
</feature>
<evidence type="ECO:0000313" key="4">
    <source>
        <dbReference type="EMBL" id="MBW4672121.1"/>
    </source>
</evidence>
<sequence length="818" mass="94486">MLKPKSLQDILKQRQQAGFVGREEQVSLFRKNLALPLEEDSRRFIFNICGQGGVGKSTLLRQFRKIAEEAEIICAYSDETQRGVPETMGRLAQQFEQQGHKLSQFYERYQVYSQKRQELESDPEAPKGFSAFLAQTVAKTGVSVARHIVPGGKVVVDLIDEKAVTSQAGEWASFVAKKLTNKDEARLIQEPVGILTPLFLKELGKIAANSGVGLFFDTYERSEEYLDSWLQELLEGRYGEVPLNTIITIAGRQELDKNHWANYEGLIVRLSLEPFTLEEAQQFLARKGITNRKVIDVILSISGRLPLLIATLAAETPNDPSQVSNPSGTAVEHFLKWVEDPKRRQVALNGALSRCLNRDIVAQLEDEEEASRLFDWLKTMPFVEEHSDGWAYHDIVKTQMLRHKRLTSPQNWSDLHGKLADYYDTRKDELQIEEEKAWSDQTWRSHKLNVLYHRLCQAPQRNLPIALNEFLAAFKNKRVFAQSWAEIILQAGKDVDTADVRHWGEQLVEGLKAYEEERYEIAVEIIAKLLSDDTIQAKWRSVAFDWRGYIYYRAKEYSKSLDDLTEAINLVPDEVEYLTDRGKTYLWMKCYDKALEDFNRAIEIDSKAASTLANRGRTYYKLNRYDEALEDFNKAIKINSKYDWALTMRGRTYRSMKRYDDALRDFDRAIEINPNFELALTSRGKTYLLMNHYTKSITDFNLVLELQSDNDWCLYLRGLNYKLLGESDKAQNDFYNAIRISKKNHEKGSNDWYNNFNLALYSLAVGKIAQARKLYQYLANHASSDIIEIAIRNLDDFLIIFPRHMQAVVMRQLLKLAK</sequence>
<feature type="repeat" description="TPR" evidence="3">
    <location>
        <begin position="643"/>
        <end position="676"/>
    </location>
</feature>
<dbReference type="PANTHER" id="PTHR44858:SF1">
    <property type="entry name" value="UDP-N-ACETYLGLUCOSAMINE--PEPTIDE N-ACETYLGLUCOSAMINYLTRANSFERASE SPINDLY-RELATED"/>
    <property type="match status" value="1"/>
</dbReference>
<dbReference type="PROSITE" id="PS50005">
    <property type="entry name" value="TPR"/>
    <property type="match status" value="5"/>
</dbReference>
<reference evidence="4" key="2">
    <citation type="journal article" date="2022" name="Microbiol. Resour. Announc.">
        <title>Metagenome Sequencing to Explore Phylogenomics of Terrestrial Cyanobacteria.</title>
        <authorList>
            <person name="Ward R.D."/>
            <person name="Stajich J.E."/>
            <person name="Johansen J.R."/>
            <person name="Huntemann M."/>
            <person name="Clum A."/>
            <person name="Foster B."/>
            <person name="Foster B."/>
            <person name="Roux S."/>
            <person name="Palaniappan K."/>
            <person name="Varghese N."/>
            <person name="Mukherjee S."/>
            <person name="Reddy T.B.K."/>
            <person name="Daum C."/>
            <person name="Copeland A."/>
            <person name="Chen I.A."/>
            <person name="Ivanova N.N."/>
            <person name="Kyrpides N.C."/>
            <person name="Shapiro N."/>
            <person name="Eloe-Fadrosh E.A."/>
            <person name="Pietrasiak N."/>
        </authorList>
    </citation>
    <scope>NUCLEOTIDE SEQUENCE</scope>
    <source>
        <strain evidence="4">GSE-NOS-MK-12-04C</strain>
    </source>
</reference>
<dbReference type="InterPro" id="IPR050498">
    <property type="entry name" value="Ycf3"/>
</dbReference>
<protein>
    <submittedName>
        <fullName evidence="4">Tetratricopeptide repeat protein</fullName>
    </submittedName>
</protein>
<proteinExistence type="predicted"/>
<feature type="repeat" description="TPR" evidence="3">
    <location>
        <begin position="575"/>
        <end position="608"/>
    </location>
</feature>
<evidence type="ECO:0000313" key="5">
    <source>
        <dbReference type="Proteomes" id="UP000729701"/>
    </source>
</evidence>
<dbReference type="AlphaFoldDB" id="A0A951QUQ3"/>
<name>A0A951QUQ3_9CYAN</name>
<dbReference type="InterPro" id="IPR019734">
    <property type="entry name" value="TPR_rpt"/>
</dbReference>
<dbReference type="PROSITE" id="PS50293">
    <property type="entry name" value="TPR_REGION"/>
    <property type="match status" value="2"/>
</dbReference>
<dbReference type="Gene3D" id="3.40.50.300">
    <property type="entry name" value="P-loop containing nucleotide triphosphate hydrolases"/>
    <property type="match status" value="1"/>
</dbReference>
<dbReference type="SUPFAM" id="SSF48452">
    <property type="entry name" value="TPR-like"/>
    <property type="match status" value="2"/>
</dbReference>
<organism evidence="4 5">
    <name type="scientific">Cyanomargarita calcarea GSE-NOS-MK-12-04C</name>
    <dbReference type="NCBI Taxonomy" id="2839659"/>
    <lineage>
        <taxon>Bacteria</taxon>
        <taxon>Bacillati</taxon>
        <taxon>Cyanobacteriota</taxon>
        <taxon>Cyanophyceae</taxon>
        <taxon>Nostocales</taxon>
        <taxon>Cyanomargaritaceae</taxon>
        <taxon>Cyanomargarita</taxon>
    </lineage>
</organism>
<dbReference type="Gene3D" id="1.25.40.10">
    <property type="entry name" value="Tetratricopeptide repeat domain"/>
    <property type="match status" value="3"/>
</dbReference>
<gene>
    <name evidence="4" type="ORF">KME60_33025</name>
</gene>
<dbReference type="GO" id="GO:0009279">
    <property type="term" value="C:cell outer membrane"/>
    <property type="evidence" value="ECO:0007669"/>
    <property type="project" value="TreeGrafter"/>
</dbReference>
<dbReference type="Proteomes" id="UP000729701">
    <property type="component" value="Unassembled WGS sequence"/>
</dbReference>
<keyword evidence="2 3" id="KW-0802">TPR repeat</keyword>
<dbReference type="SMART" id="SM00028">
    <property type="entry name" value="TPR"/>
    <property type="match status" value="6"/>
</dbReference>
<comment type="caution">
    <text evidence="4">The sequence shown here is derived from an EMBL/GenBank/DDBJ whole genome shotgun (WGS) entry which is preliminary data.</text>
</comment>
<accession>A0A951QUQ3</accession>
<evidence type="ECO:0000256" key="1">
    <source>
        <dbReference type="ARBA" id="ARBA00022737"/>
    </source>
</evidence>
<dbReference type="GO" id="GO:0046813">
    <property type="term" value="P:receptor-mediated virion attachment to host cell"/>
    <property type="evidence" value="ECO:0007669"/>
    <property type="project" value="TreeGrafter"/>
</dbReference>
<dbReference type="EMBL" id="JAHHGZ010000063">
    <property type="protein sequence ID" value="MBW4672121.1"/>
    <property type="molecule type" value="Genomic_DNA"/>
</dbReference>
<feature type="repeat" description="TPR" evidence="3">
    <location>
        <begin position="677"/>
        <end position="710"/>
    </location>
</feature>